<comment type="subcellular location">
    <subcellularLocation>
        <location evidence="1">Cell membrane</location>
        <topology evidence="1">Multi-pass membrane protein</topology>
    </subcellularLocation>
</comment>
<feature type="transmembrane region" description="Helical" evidence="9">
    <location>
        <begin position="451"/>
        <end position="474"/>
    </location>
</feature>
<dbReference type="GO" id="GO:0034204">
    <property type="term" value="P:lipid translocation"/>
    <property type="evidence" value="ECO:0007669"/>
    <property type="project" value="TreeGrafter"/>
</dbReference>
<feature type="transmembrane region" description="Helical" evidence="9">
    <location>
        <begin position="518"/>
        <end position="540"/>
    </location>
</feature>
<feature type="transmembrane region" description="Helical" evidence="9">
    <location>
        <begin position="298"/>
        <end position="315"/>
    </location>
</feature>
<dbReference type="CDD" id="cd13123">
    <property type="entry name" value="MATE_MurJ_like"/>
    <property type="match status" value="1"/>
</dbReference>
<dbReference type="GO" id="GO:0008360">
    <property type="term" value="P:regulation of cell shape"/>
    <property type="evidence" value="ECO:0007669"/>
    <property type="project" value="UniProtKB-KW"/>
</dbReference>
<proteinExistence type="predicted"/>
<feature type="transmembrane region" description="Helical" evidence="9">
    <location>
        <begin position="486"/>
        <end position="506"/>
    </location>
</feature>
<evidence type="ECO:0000313" key="10">
    <source>
        <dbReference type="EMBL" id="MVN58452.1"/>
    </source>
</evidence>
<dbReference type="RefSeq" id="WP_157012233.1">
    <property type="nucleotide sequence ID" value="NZ_WPOO01000005.1"/>
</dbReference>
<gene>
    <name evidence="10" type="ORF">GO707_04335</name>
</gene>
<dbReference type="EMBL" id="WPOO01000005">
    <property type="protein sequence ID" value="MVN58452.1"/>
    <property type="molecule type" value="Genomic_DNA"/>
</dbReference>
<keyword evidence="6 9" id="KW-1133">Transmembrane helix</keyword>
<keyword evidence="2" id="KW-1003">Cell membrane</keyword>
<evidence type="ECO:0000256" key="6">
    <source>
        <dbReference type="ARBA" id="ARBA00022989"/>
    </source>
</evidence>
<dbReference type="GO" id="GO:0015648">
    <property type="term" value="F:lipid-linked peptidoglycan transporter activity"/>
    <property type="evidence" value="ECO:0007669"/>
    <property type="project" value="TreeGrafter"/>
</dbReference>
<dbReference type="PANTHER" id="PTHR47019">
    <property type="entry name" value="LIPID II FLIPPASE MURJ"/>
    <property type="match status" value="1"/>
</dbReference>
<feature type="compositionally biased region" description="Low complexity" evidence="8">
    <location>
        <begin position="46"/>
        <end position="60"/>
    </location>
</feature>
<dbReference type="PANTHER" id="PTHR47019:SF1">
    <property type="entry name" value="LIPID II FLIPPASE MURJ"/>
    <property type="match status" value="1"/>
</dbReference>
<dbReference type="PRINTS" id="PR01806">
    <property type="entry name" value="VIRFACTRMVIN"/>
</dbReference>
<feature type="transmembrane region" description="Helical" evidence="9">
    <location>
        <begin position="622"/>
        <end position="642"/>
    </location>
</feature>
<keyword evidence="5" id="KW-0573">Peptidoglycan synthesis</keyword>
<evidence type="ECO:0000256" key="5">
    <source>
        <dbReference type="ARBA" id="ARBA00022984"/>
    </source>
</evidence>
<evidence type="ECO:0000256" key="1">
    <source>
        <dbReference type="ARBA" id="ARBA00004651"/>
    </source>
</evidence>
<keyword evidence="4" id="KW-0133">Cell shape</keyword>
<dbReference type="Proteomes" id="UP000488839">
    <property type="component" value="Unassembled WGS sequence"/>
</dbReference>
<dbReference type="GO" id="GO:0009252">
    <property type="term" value="P:peptidoglycan biosynthetic process"/>
    <property type="evidence" value="ECO:0007669"/>
    <property type="project" value="UniProtKB-KW"/>
</dbReference>
<keyword evidence="3 9" id="KW-0812">Transmembrane</keyword>
<feature type="transmembrane region" description="Helical" evidence="9">
    <location>
        <begin position="552"/>
        <end position="571"/>
    </location>
</feature>
<feature type="transmembrane region" description="Helical" evidence="9">
    <location>
        <begin position="185"/>
        <end position="206"/>
    </location>
</feature>
<feature type="transmembrane region" description="Helical" evidence="9">
    <location>
        <begin position="321"/>
        <end position="345"/>
    </location>
</feature>
<feature type="transmembrane region" description="Helical" evidence="9">
    <location>
        <begin position="161"/>
        <end position="179"/>
    </location>
</feature>
<keyword evidence="7 9" id="KW-0472">Membrane</keyword>
<evidence type="ECO:0000256" key="8">
    <source>
        <dbReference type="SAM" id="MobiDB-lite"/>
    </source>
</evidence>
<accession>A0A7K1T4B3</accession>
<name>A0A7K1T4B3_9ACTN</name>
<comment type="caution">
    <text evidence="10">The sequence shown here is derived from an EMBL/GenBank/DDBJ whole genome shotgun (WGS) entry which is preliminary data.</text>
</comment>
<dbReference type="Pfam" id="PF03023">
    <property type="entry name" value="MurJ"/>
    <property type="match status" value="1"/>
</dbReference>
<feature type="transmembrane region" description="Helical" evidence="9">
    <location>
        <begin position="583"/>
        <end position="610"/>
    </location>
</feature>
<dbReference type="GO" id="GO:0005886">
    <property type="term" value="C:plasma membrane"/>
    <property type="evidence" value="ECO:0007669"/>
    <property type="project" value="UniProtKB-SubCell"/>
</dbReference>
<organism evidence="10 11">
    <name type="scientific">Adlercreutzia rubneri</name>
    <dbReference type="NCBI Taxonomy" id="2916441"/>
    <lineage>
        <taxon>Bacteria</taxon>
        <taxon>Bacillati</taxon>
        <taxon>Actinomycetota</taxon>
        <taxon>Coriobacteriia</taxon>
        <taxon>Eggerthellales</taxon>
        <taxon>Eggerthellaceae</taxon>
        <taxon>Adlercreutzia</taxon>
    </lineage>
</organism>
<sequence length="667" mass="71002">MSDKLQRARHIRPNPPDPTDRNAAPLGRHGRPSASGDGDAPQAQGAPRNNPRANAEARIPARGRHRGADKTLLRPPTDPGATGLIPVVGSHAGLDRTIPGATAEGSIRQQEVIVAEAAEDEVANRRSEGSGALSAESVGASAALISICVIISRITGFARTWAMAFALGSTFVSSSYQVANNLPNMLYELVMGGMLITAFLPVYLSVKKQLGDRRGNEYASNLLTIVVVLLAIVSVLCMVFAGQIIYTQSFYSNQDEMALAVFFFQFFAIQIVFYGASSIVSGLLNANREYFWSSFAPVFNNLIVIASFILYAIIAQTDQNLAFLAIAIGNPLGVFVQMAFQIPALKKVGIRLRPRIDWHDPALADTLRLGAPAVFVTVCSFATVSAQNAASYVFADNGPSVIAYARLWFTFPYSFLAVPVTTTLFTELSDMQADGNTRGVVAGIIDGTRQILFLMIPMALYLVVFSTPLVTLYHIGAFTADAIGQIASYLAVMAVALPFYGVNAYLNKIFSSIRRMGVFSVINFVAVAAQVAVTLGAAWAYQQGLDVTLESIAASTIVSYVIGDVIAFAYLRRHFGPMGLGAVMRSFFVALALGGAGAVVGYGMLVGLTLGFGPMDGSVARAFAYVVVGGLAALVVTFGPAVRGNWPEASFISGAVRKVARTLKRKA</sequence>
<keyword evidence="11" id="KW-1185">Reference proteome</keyword>
<protein>
    <submittedName>
        <fullName evidence="10">Murein biosynthesis integral membrane protein MurJ</fullName>
    </submittedName>
</protein>
<feature type="region of interest" description="Disordered" evidence="8">
    <location>
        <begin position="1"/>
        <end position="82"/>
    </location>
</feature>
<evidence type="ECO:0000256" key="3">
    <source>
        <dbReference type="ARBA" id="ARBA00022692"/>
    </source>
</evidence>
<evidence type="ECO:0000256" key="2">
    <source>
        <dbReference type="ARBA" id="ARBA00022475"/>
    </source>
</evidence>
<evidence type="ECO:0000313" key="11">
    <source>
        <dbReference type="Proteomes" id="UP000488839"/>
    </source>
</evidence>
<feature type="transmembrane region" description="Helical" evidence="9">
    <location>
        <begin position="258"/>
        <end position="286"/>
    </location>
</feature>
<evidence type="ECO:0000256" key="7">
    <source>
        <dbReference type="ARBA" id="ARBA00023136"/>
    </source>
</evidence>
<evidence type="ECO:0000256" key="4">
    <source>
        <dbReference type="ARBA" id="ARBA00022960"/>
    </source>
</evidence>
<dbReference type="InterPro" id="IPR051050">
    <property type="entry name" value="Lipid_II_flippase_MurJ/MviN"/>
</dbReference>
<feature type="transmembrane region" description="Helical" evidence="9">
    <location>
        <begin position="218"/>
        <end position="246"/>
    </location>
</feature>
<evidence type="ECO:0000256" key="9">
    <source>
        <dbReference type="SAM" id="Phobius"/>
    </source>
</evidence>
<dbReference type="AlphaFoldDB" id="A0A7K1T4B3"/>
<dbReference type="InterPro" id="IPR004268">
    <property type="entry name" value="MurJ"/>
</dbReference>
<reference evidence="10 11" key="1">
    <citation type="submission" date="2019-11" db="EMBL/GenBank/DDBJ databases">
        <title>Whole genome shotgun sequencing (WGS) data from Adlercreutzia equolifaciens ResAG-91, Eggerthella lenta MRI-F36, MRI-F37, MRI-F40, ResAG-49, ResAG-88, ResAG-121, ResAG-145, and Gordonibacter sp. ResAG-5, ResAG-26, ResAG-43, ResAG-50, ResAG-59.</title>
        <authorList>
            <person name="Stoll D.A."/>
            <person name="Danylec N."/>
            <person name="Franz C.M.A.P."/>
            <person name="Huch M."/>
        </authorList>
    </citation>
    <scope>NUCLEOTIDE SEQUENCE [LARGE SCALE GENOMIC DNA]</scope>
    <source>
        <strain evidence="10 11">ResAG-91</strain>
    </source>
</reference>